<evidence type="ECO:0000313" key="2">
    <source>
        <dbReference type="EMBL" id="KAL1588197.1"/>
    </source>
</evidence>
<comment type="caution">
    <text evidence="2">The sequence shown here is derived from an EMBL/GenBank/DDBJ whole genome shotgun (WGS) entry which is preliminary data.</text>
</comment>
<sequence>MAADPISTPRVTRRSAAAAAAAASAGTTNSNSPAPPPATPGFRVLDNGKKVSRAEADGINADEQLNREQRMAQKSKRARRRARGAARRREGAASPVKV</sequence>
<protein>
    <submittedName>
        <fullName evidence="2">Uncharacterized protein</fullName>
    </submittedName>
</protein>
<dbReference type="EMBL" id="JAAQHG020000007">
    <property type="protein sequence ID" value="KAL1588197.1"/>
    <property type="molecule type" value="Genomic_DNA"/>
</dbReference>
<reference evidence="2 3" key="1">
    <citation type="journal article" date="2020" name="Microbiol. Resour. Announc.">
        <title>Draft Genome Sequence of a Cladosporium Species Isolated from the Mesophotic Ascidian Didemnum maculosum.</title>
        <authorList>
            <person name="Gioti A."/>
            <person name="Siaperas R."/>
            <person name="Nikolaivits E."/>
            <person name="Le Goff G."/>
            <person name="Ouazzani J."/>
            <person name="Kotoulas G."/>
            <person name="Topakas E."/>
        </authorList>
    </citation>
    <scope>NUCLEOTIDE SEQUENCE [LARGE SCALE GENOMIC DNA]</scope>
    <source>
        <strain evidence="2 3">TM138-S3</strain>
    </source>
</reference>
<evidence type="ECO:0000313" key="3">
    <source>
        <dbReference type="Proteomes" id="UP000803884"/>
    </source>
</evidence>
<proteinExistence type="predicted"/>
<dbReference type="GeneID" id="96004474"/>
<dbReference type="AlphaFoldDB" id="A0AB34KW11"/>
<name>A0AB34KW11_9PEZI</name>
<feature type="compositionally biased region" description="Low complexity" evidence="1">
    <location>
        <begin position="15"/>
        <end position="32"/>
    </location>
</feature>
<accession>A0AB34KW11</accession>
<organism evidence="2 3">
    <name type="scientific">Cladosporium halotolerans</name>
    <dbReference type="NCBI Taxonomy" id="1052096"/>
    <lineage>
        <taxon>Eukaryota</taxon>
        <taxon>Fungi</taxon>
        <taxon>Dikarya</taxon>
        <taxon>Ascomycota</taxon>
        <taxon>Pezizomycotina</taxon>
        <taxon>Dothideomycetes</taxon>
        <taxon>Dothideomycetidae</taxon>
        <taxon>Cladosporiales</taxon>
        <taxon>Cladosporiaceae</taxon>
        <taxon>Cladosporium</taxon>
    </lineage>
</organism>
<gene>
    <name evidence="2" type="ORF">WHR41_03030</name>
</gene>
<dbReference type="Proteomes" id="UP000803884">
    <property type="component" value="Unassembled WGS sequence"/>
</dbReference>
<feature type="region of interest" description="Disordered" evidence="1">
    <location>
        <begin position="1"/>
        <end position="98"/>
    </location>
</feature>
<feature type="compositionally biased region" description="Basic residues" evidence="1">
    <location>
        <begin position="73"/>
        <end position="86"/>
    </location>
</feature>
<keyword evidence="3" id="KW-1185">Reference proteome</keyword>
<evidence type="ECO:0000256" key="1">
    <source>
        <dbReference type="SAM" id="MobiDB-lite"/>
    </source>
</evidence>
<feature type="compositionally biased region" description="Basic and acidic residues" evidence="1">
    <location>
        <begin position="46"/>
        <end position="56"/>
    </location>
</feature>
<dbReference type="RefSeq" id="XP_069231302.1">
    <property type="nucleotide sequence ID" value="XM_069371636.1"/>
</dbReference>